<proteinExistence type="predicted"/>
<dbReference type="AlphaFoldDB" id="M2XC93"/>
<organism evidence="1 2">
    <name type="scientific">Galdieria sulphuraria</name>
    <name type="common">Red alga</name>
    <dbReference type="NCBI Taxonomy" id="130081"/>
    <lineage>
        <taxon>Eukaryota</taxon>
        <taxon>Rhodophyta</taxon>
        <taxon>Bangiophyceae</taxon>
        <taxon>Galdieriales</taxon>
        <taxon>Galdieriaceae</taxon>
        <taxon>Galdieria</taxon>
    </lineage>
</organism>
<dbReference type="GeneID" id="17086437"/>
<accession>M2XC93</accession>
<name>M2XC93_GALSU</name>
<gene>
    <name evidence="1" type="ORF">Gasu_49830</name>
</gene>
<keyword evidence="2" id="KW-1185">Reference proteome</keyword>
<dbReference type="RefSeq" id="XP_005704057.1">
    <property type="nucleotide sequence ID" value="XM_005704000.1"/>
</dbReference>
<dbReference type="Proteomes" id="UP000030680">
    <property type="component" value="Unassembled WGS sequence"/>
</dbReference>
<protein>
    <submittedName>
        <fullName evidence="1">Archaeal ATPase</fullName>
    </submittedName>
</protein>
<evidence type="ECO:0000313" key="1">
    <source>
        <dbReference type="EMBL" id="EME27537.1"/>
    </source>
</evidence>
<sequence length="96" mass="11380">MHQDHSNCHLLEQKYHNVVNIFHNGQKMNQRHVASLEEKWEAVVKFKSVVVDRERDVVRVTKELYDLHSNREQLRGVTSSCDYRLTIPLIVNRGKQ</sequence>
<dbReference type="EMBL" id="KB454531">
    <property type="protein sequence ID" value="EME27537.1"/>
    <property type="molecule type" value="Genomic_DNA"/>
</dbReference>
<dbReference type="KEGG" id="gsl:Gasu_49830"/>
<dbReference type="Gramene" id="EME27537">
    <property type="protein sequence ID" value="EME27537"/>
    <property type="gene ID" value="Gasu_49830"/>
</dbReference>
<evidence type="ECO:0000313" key="2">
    <source>
        <dbReference type="Proteomes" id="UP000030680"/>
    </source>
</evidence>
<reference evidence="2" key="1">
    <citation type="journal article" date="2013" name="Science">
        <title>Gene transfer from bacteria and archaea facilitated evolution of an extremophilic eukaryote.</title>
        <authorList>
            <person name="Schonknecht G."/>
            <person name="Chen W.H."/>
            <person name="Ternes C.M."/>
            <person name="Barbier G.G."/>
            <person name="Shrestha R.P."/>
            <person name="Stanke M."/>
            <person name="Brautigam A."/>
            <person name="Baker B.J."/>
            <person name="Banfield J.F."/>
            <person name="Garavito R.M."/>
            <person name="Carr K."/>
            <person name="Wilkerson C."/>
            <person name="Rensing S.A."/>
            <person name="Gagneul D."/>
            <person name="Dickenson N.E."/>
            <person name="Oesterhelt C."/>
            <person name="Lercher M.J."/>
            <person name="Weber A.P."/>
        </authorList>
    </citation>
    <scope>NUCLEOTIDE SEQUENCE [LARGE SCALE GENOMIC DNA]</scope>
    <source>
        <strain evidence="2">074W</strain>
    </source>
</reference>